<dbReference type="PANTHER" id="PTHR36183:SF2">
    <property type="entry name" value="BETA-GLUCURONIDASE C-TERMINAL DOMAIN-CONTAINING PROTEIN"/>
    <property type="match status" value="1"/>
</dbReference>
<evidence type="ECO:0000256" key="2">
    <source>
        <dbReference type="SAM" id="SignalP"/>
    </source>
</evidence>
<proteinExistence type="predicted"/>
<accession>A0A284RRF8</accession>
<dbReference type="Proteomes" id="UP000219338">
    <property type="component" value="Unassembled WGS sequence"/>
</dbReference>
<feature type="transmembrane region" description="Helical" evidence="1">
    <location>
        <begin position="645"/>
        <end position="666"/>
    </location>
</feature>
<dbReference type="InterPro" id="IPR052974">
    <property type="entry name" value="GH79_Enzymes"/>
</dbReference>
<evidence type="ECO:0000313" key="5">
    <source>
        <dbReference type="Proteomes" id="UP000219338"/>
    </source>
</evidence>
<dbReference type="AlphaFoldDB" id="A0A284RRF8"/>
<dbReference type="OrthoDB" id="2796951at2759"/>
<keyword evidence="1" id="KW-0472">Membrane</keyword>
<evidence type="ECO:0000313" key="4">
    <source>
        <dbReference type="EMBL" id="SJL11349.1"/>
    </source>
</evidence>
<evidence type="ECO:0000256" key="1">
    <source>
        <dbReference type="SAM" id="Phobius"/>
    </source>
</evidence>
<protein>
    <recommendedName>
        <fullName evidence="3">Beta-glucuronidase C-terminal domain-containing protein</fullName>
    </recommendedName>
</protein>
<keyword evidence="5" id="KW-1185">Reference proteome</keyword>
<gene>
    <name evidence="4" type="ORF">ARMOST_14752</name>
</gene>
<keyword evidence="1" id="KW-0812">Transmembrane</keyword>
<dbReference type="Pfam" id="PF16862">
    <property type="entry name" value="Glyco_hydro_79C"/>
    <property type="match status" value="1"/>
</dbReference>
<dbReference type="STRING" id="47428.A0A284RRF8"/>
<dbReference type="EMBL" id="FUEG01000014">
    <property type="protein sequence ID" value="SJL11349.1"/>
    <property type="molecule type" value="Genomic_DNA"/>
</dbReference>
<keyword evidence="1" id="KW-1133">Transmembrane helix</keyword>
<reference evidence="5" key="1">
    <citation type="journal article" date="2017" name="Nat. Ecol. Evol.">
        <title>Genome expansion and lineage-specific genetic innovations in the forest pathogenic fungi Armillaria.</title>
        <authorList>
            <person name="Sipos G."/>
            <person name="Prasanna A.N."/>
            <person name="Walter M.C."/>
            <person name="O'Connor E."/>
            <person name="Balint B."/>
            <person name="Krizsan K."/>
            <person name="Kiss B."/>
            <person name="Hess J."/>
            <person name="Varga T."/>
            <person name="Slot J."/>
            <person name="Riley R."/>
            <person name="Boka B."/>
            <person name="Rigling D."/>
            <person name="Barry K."/>
            <person name="Lee J."/>
            <person name="Mihaltcheva S."/>
            <person name="LaButti K."/>
            <person name="Lipzen A."/>
            <person name="Waldron R."/>
            <person name="Moloney N.M."/>
            <person name="Sperisen C."/>
            <person name="Kredics L."/>
            <person name="Vagvoelgyi C."/>
            <person name="Patrignani A."/>
            <person name="Fitzpatrick D."/>
            <person name="Nagy I."/>
            <person name="Doyle S."/>
            <person name="Anderson J.B."/>
            <person name="Grigoriev I.V."/>
            <person name="Gueldener U."/>
            <person name="Muensterkoetter M."/>
            <person name="Nagy L.G."/>
        </authorList>
    </citation>
    <scope>NUCLEOTIDE SEQUENCE [LARGE SCALE GENOMIC DNA]</scope>
    <source>
        <strain evidence="5">C18/9</strain>
    </source>
</reference>
<feature type="chain" id="PRO_5012673404" description="Beta-glucuronidase C-terminal domain-containing protein" evidence="2">
    <location>
        <begin position="23"/>
        <end position="667"/>
    </location>
</feature>
<dbReference type="InterPro" id="IPR017853">
    <property type="entry name" value="GH"/>
</dbReference>
<feature type="signal peptide" evidence="2">
    <location>
        <begin position="1"/>
        <end position="22"/>
    </location>
</feature>
<name>A0A284RRF8_ARMOS</name>
<dbReference type="SUPFAM" id="SSF51445">
    <property type="entry name" value="(Trans)glycosidases"/>
    <property type="match status" value="1"/>
</dbReference>
<feature type="domain" description="Beta-glucuronidase C-terminal" evidence="3">
    <location>
        <begin position="472"/>
        <end position="576"/>
    </location>
</feature>
<keyword evidence="2" id="KW-0732">Signal</keyword>
<evidence type="ECO:0000259" key="3">
    <source>
        <dbReference type="Pfam" id="PF16862"/>
    </source>
</evidence>
<organism evidence="4 5">
    <name type="scientific">Armillaria ostoyae</name>
    <name type="common">Armillaria root rot fungus</name>
    <dbReference type="NCBI Taxonomy" id="47428"/>
    <lineage>
        <taxon>Eukaryota</taxon>
        <taxon>Fungi</taxon>
        <taxon>Dikarya</taxon>
        <taxon>Basidiomycota</taxon>
        <taxon>Agaricomycotina</taxon>
        <taxon>Agaricomycetes</taxon>
        <taxon>Agaricomycetidae</taxon>
        <taxon>Agaricales</taxon>
        <taxon>Marasmiineae</taxon>
        <taxon>Physalacriaceae</taxon>
        <taxon>Armillaria</taxon>
    </lineage>
</organism>
<dbReference type="PANTHER" id="PTHR36183">
    <property type="entry name" value="BETA-GLUCURONIDASE"/>
    <property type="match status" value="1"/>
</dbReference>
<dbReference type="Gene3D" id="3.20.20.80">
    <property type="entry name" value="Glycosidases"/>
    <property type="match status" value="1"/>
</dbReference>
<dbReference type="InterPro" id="IPR031728">
    <property type="entry name" value="GlcAase_C"/>
</dbReference>
<sequence>MRLTLLALGYCALLFCLQGVDAQVTVYGQIPLGETISQSSSGTSTASVAAATSTLAAYDDTVLDPPSIPDPAPSTAFTLSIPAVNTSVNGLSIAQSTNSFYGFSIEMSVLTQVLGKNSTHIQPIFLNLMALIAQRGGRVRIRAGGNTQEFATYEEELPDANGKCITKQSVDTQNPTETPAVIYNMDMFYLFANVSSLVDVAWFLGIPFNDTSNWRFAIAEYGESVLGDKLLGLQAANEPDLYVDHGHRDEGYDATSYYGEIQELISAISTYGDIPTKNNLVVPSVSGDWAPELVWNTGILDTCIESLSALAVEHYPNNNCYAMYGTGSFVDPQTTFPDYLNHTSGVSLVQPYLNSTSIAQTYNRPFYMLEMNSASCGGFPGISDSFGAALWALDYGLQMAYGNFTGAMIHVGGQNVYYNPFTAPPTNESTYHQWTIGSIFYSALVIAEVFGTSGTSQIMDLGGNDGSVYTPQYSIYENGNLAKVALFNYITDESGSSDYTATITVNGGTVPEQVYVKYLLSDSVSTKSNITWAGQTLGTKYTVDGILKNDLNVVTIACDTSANTCSIPVNAPGFALVFFTESDVSEVTPESASTFATTAYTKTINTQTVDASVLATSNGHSGDSFPVVGSTSKKSQSGALGMNDVLKGGSVLLLAIAWGAIAVLFIR</sequence>
<dbReference type="OMA" id="HLAVEHY"/>